<dbReference type="SUPFAM" id="SSF53720">
    <property type="entry name" value="ALDH-like"/>
    <property type="match status" value="1"/>
</dbReference>
<dbReference type="Pfam" id="PF00171">
    <property type="entry name" value="Aldedh"/>
    <property type="match status" value="1"/>
</dbReference>
<dbReference type="CDD" id="cd07092">
    <property type="entry name" value="ALDH_ABALDH-YdcW"/>
    <property type="match status" value="1"/>
</dbReference>
<proteinExistence type="inferred from homology"/>
<evidence type="ECO:0000313" key="6">
    <source>
        <dbReference type="Proteomes" id="UP001500724"/>
    </source>
</evidence>
<dbReference type="RefSeq" id="WP_344002984.1">
    <property type="nucleotide sequence ID" value="NZ_BAAAGU010000038.1"/>
</dbReference>
<dbReference type="InterPro" id="IPR016163">
    <property type="entry name" value="Ald_DH_C"/>
</dbReference>
<evidence type="ECO:0000256" key="2">
    <source>
        <dbReference type="PROSITE-ProRule" id="PRU10007"/>
    </source>
</evidence>
<dbReference type="PROSITE" id="PS00070">
    <property type="entry name" value="ALDEHYDE_DEHYDR_CYS"/>
    <property type="match status" value="1"/>
</dbReference>
<feature type="active site" evidence="2">
    <location>
        <position position="266"/>
    </location>
</feature>
<accession>A0ABN1HJT1</accession>
<feature type="domain" description="Aldehyde dehydrogenase" evidence="4">
    <location>
        <begin position="32"/>
        <end position="491"/>
    </location>
</feature>
<evidence type="ECO:0000256" key="3">
    <source>
        <dbReference type="RuleBase" id="RU003345"/>
    </source>
</evidence>
<dbReference type="InterPro" id="IPR016160">
    <property type="entry name" value="Ald_DH_CS_CYS"/>
</dbReference>
<dbReference type="EMBL" id="BAAAGU010000038">
    <property type="protein sequence ID" value="GAA0655284.1"/>
    <property type="molecule type" value="Genomic_DNA"/>
</dbReference>
<reference evidence="5 6" key="1">
    <citation type="journal article" date="2019" name="Int. J. Syst. Evol. Microbiol.">
        <title>The Global Catalogue of Microorganisms (GCM) 10K type strain sequencing project: providing services to taxonomists for standard genome sequencing and annotation.</title>
        <authorList>
            <consortium name="The Broad Institute Genomics Platform"/>
            <consortium name="The Broad Institute Genome Sequencing Center for Infectious Disease"/>
            <person name="Wu L."/>
            <person name="Ma J."/>
        </authorList>
    </citation>
    <scope>NUCLEOTIDE SEQUENCE [LARGE SCALE GENOMIC DNA]</scope>
    <source>
        <strain evidence="5 6">JCM 10367</strain>
    </source>
</reference>
<gene>
    <name evidence="5" type="ORF">GCM10009535_37690</name>
</gene>
<dbReference type="Gene3D" id="3.40.605.10">
    <property type="entry name" value="Aldehyde Dehydrogenase, Chain A, domain 1"/>
    <property type="match status" value="1"/>
</dbReference>
<comment type="similarity">
    <text evidence="3">Belongs to the aldehyde dehydrogenase family.</text>
</comment>
<evidence type="ECO:0000313" key="5">
    <source>
        <dbReference type="EMBL" id="GAA0655284.1"/>
    </source>
</evidence>
<dbReference type="InterPro" id="IPR015657">
    <property type="entry name" value="Aminobutyraldehyde_DH"/>
</dbReference>
<dbReference type="InterPro" id="IPR029510">
    <property type="entry name" value="Ald_DH_CS_GLU"/>
</dbReference>
<dbReference type="Proteomes" id="UP001500724">
    <property type="component" value="Unassembled WGS sequence"/>
</dbReference>
<name>A0ABN1HJT1_9ACTN</name>
<keyword evidence="1 3" id="KW-0560">Oxidoreductase</keyword>
<keyword evidence="6" id="KW-1185">Reference proteome</keyword>
<evidence type="ECO:0000256" key="1">
    <source>
        <dbReference type="ARBA" id="ARBA00023002"/>
    </source>
</evidence>
<comment type="caution">
    <text evidence="5">The sequence shown here is derived from an EMBL/GenBank/DDBJ whole genome shotgun (WGS) entry which is preliminary data.</text>
</comment>
<evidence type="ECO:0000259" key="4">
    <source>
        <dbReference type="Pfam" id="PF00171"/>
    </source>
</evidence>
<dbReference type="PROSITE" id="PS00687">
    <property type="entry name" value="ALDEHYDE_DEHYDR_GLU"/>
    <property type="match status" value="1"/>
</dbReference>
<dbReference type="InterPro" id="IPR015590">
    <property type="entry name" value="Aldehyde_DH_dom"/>
</dbReference>
<dbReference type="Gene3D" id="3.40.309.10">
    <property type="entry name" value="Aldehyde Dehydrogenase, Chain A, domain 2"/>
    <property type="match status" value="1"/>
</dbReference>
<organism evidence="5 6">
    <name type="scientific">Streptomyces thermocarboxydovorans</name>
    <dbReference type="NCBI Taxonomy" id="59298"/>
    <lineage>
        <taxon>Bacteria</taxon>
        <taxon>Bacillati</taxon>
        <taxon>Actinomycetota</taxon>
        <taxon>Actinomycetes</taxon>
        <taxon>Kitasatosporales</taxon>
        <taxon>Streptomycetaceae</taxon>
        <taxon>Streptomyces</taxon>
    </lineage>
</organism>
<dbReference type="InterPro" id="IPR016162">
    <property type="entry name" value="Ald_DH_N"/>
</dbReference>
<protein>
    <submittedName>
        <fullName evidence="5">Gamma-aminobutyraldehyde dehydrogenase</fullName>
    </submittedName>
</protein>
<dbReference type="NCBIfam" id="NF010000">
    <property type="entry name" value="PRK13473.1"/>
    <property type="match status" value="1"/>
</dbReference>
<dbReference type="InterPro" id="IPR016161">
    <property type="entry name" value="Ald_DH/histidinol_DH"/>
</dbReference>
<sequence length="511" mass="54596">MHKPGNAAQERFPAQDRFADGAQFIAGRYAKGTSGRSHTVVDPATGEGVYTYDLASTEDVDAAVAAAREAFPAWANATPAERSETMHRFAAVVAERAEEFARAESLQCGKPLKLSREFDVPGTIDNIAFFAGAARHLQGQSAGEYSGDHTSYIRREPIGVVGSIAPWNYPLQMAAWKILPAIAAGNTVVLKPAELTPLTSLLFAEAATDAGIPDGVINIVTGTGKEAGEHLVGHPDVAMTSFTGSTAVGKRVAEIATATVKRLHLELGGKAPFVVFDDADLDAAVNGAVAGALINTGQDCTAATRAYVQRPLYEAFVERTAALMETVRLGDPFAPGTDLGPLISHAQRDRVAGFVDRARGYARVVTGGEAPLGELRNGAYYRPTLIAGAPQDSEVVQSEIFGPVLVVLPFDTDDEGLALANDTPYGLAASAWSRDLYRANRATREINAGCVWINDHIPIISEMPHGGYKASGFGKDMSAYSFEEYTQIKHVMFDNTAVVRKDWHRTVFGDR</sequence>
<dbReference type="PANTHER" id="PTHR11699">
    <property type="entry name" value="ALDEHYDE DEHYDROGENASE-RELATED"/>
    <property type="match status" value="1"/>
</dbReference>